<protein>
    <recommendedName>
        <fullName evidence="3">PE domain-containing protein</fullName>
    </recommendedName>
</protein>
<evidence type="ECO:0008006" key="3">
    <source>
        <dbReference type="Google" id="ProtNLM"/>
    </source>
</evidence>
<reference evidence="2" key="1">
    <citation type="journal article" date="2019" name="Int. J. Syst. Evol. Microbiol.">
        <title>The Global Catalogue of Microorganisms (GCM) 10K type strain sequencing project: providing services to taxonomists for standard genome sequencing and annotation.</title>
        <authorList>
            <consortium name="The Broad Institute Genomics Platform"/>
            <consortium name="The Broad Institute Genome Sequencing Center for Infectious Disease"/>
            <person name="Wu L."/>
            <person name="Ma J."/>
        </authorList>
    </citation>
    <scope>NUCLEOTIDE SEQUENCE [LARGE SCALE GENOMIC DNA]</scope>
    <source>
        <strain evidence="2">DT72</strain>
    </source>
</reference>
<proteinExistence type="predicted"/>
<comment type="caution">
    <text evidence="1">The sequence shown here is derived from an EMBL/GenBank/DDBJ whole genome shotgun (WGS) entry which is preliminary data.</text>
</comment>
<keyword evidence="2" id="KW-1185">Reference proteome</keyword>
<name>A0ABW4P1S2_9NOCA</name>
<evidence type="ECO:0000313" key="1">
    <source>
        <dbReference type="EMBL" id="MFD1811350.1"/>
    </source>
</evidence>
<dbReference type="EMBL" id="JBHUFB010000007">
    <property type="protein sequence ID" value="MFD1811350.1"/>
    <property type="molecule type" value="Genomic_DNA"/>
</dbReference>
<dbReference type="RefSeq" id="WP_378483901.1">
    <property type="nucleotide sequence ID" value="NZ_JBHUFB010000007.1"/>
</dbReference>
<accession>A0ABW4P1S2</accession>
<evidence type="ECO:0000313" key="2">
    <source>
        <dbReference type="Proteomes" id="UP001597286"/>
    </source>
</evidence>
<dbReference type="Proteomes" id="UP001597286">
    <property type="component" value="Unassembled WGS sequence"/>
</dbReference>
<sequence>MGDVVDAGALGELARSVESGNLRLEEGTAERCVEACNALITELAEVDDQLGYRQWRPQFGAFAAGEELADKFEQLAVGPDGSLRVALRSHIEAVTKMRDLFEAAGRAYREAEEANAARLAAAGGSQ</sequence>
<gene>
    <name evidence="1" type="ORF">ACFSJG_03930</name>
</gene>
<organism evidence="1 2">
    <name type="scientific">Rhodococcus gannanensis</name>
    <dbReference type="NCBI Taxonomy" id="1960308"/>
    <lineage>
        <taxon>Bacteria</taxon>
        <taxon>Bacillati</taxon>
        <taxon>Actinomycetota</taxon>
        <taxon>Actinomycetes</taxon>
        <taxon>Mycobacteriales</taxon>
        <taxon>Nocardiaceae</taxon>
        <taxon>Rhodococcus</taxon>
    </lineage>
</organism>